<reference evidence="2" key="2">
    <citation type="submission" date="2015-01" db="EMBL/GenBank/DDBJ databases">
        <title>Evolutionary Origins and Diversification of the Mycorrhizal Mutualists.</title>
        <authorList>
            <consortium name="DOE Joint Genome Institute"/>
            <consortium name="Mycorrhizal Genomics Consortium"/>
            <person name="Kohler A."/>
            <person name="Kuo A."/>
            <person name="Nagy L.G."/>
            <person name="Floudas D."/>
            <person name="Copeland A."/>
            <person name="Barry K.W."/>
            <person name="Cichocki N."/>
            <person name="Veneault-Fourrey C."/>
            <person name="LaButti K."/>
            <person name="Lindquist E.A."/>
            <person name="Lipzen A."/>
            <person name="Lundell T."/>
            <person name="Morin E."/>
            <person name="Murat C."/>
            <person name="Riley R."/>
            <person name="Ohm R."/>
            <person name="Sun H."/>
            <person name="Tunlid A."/>
            <person name="Henrissat B."/>
            <person name="Grigoriev I.V."/>
            <person name="Hibbett D.S."/>
            <person name="Martin F."/>
        </authorList>
    </citation>
    <scope>NUCLEOTIDE SEQUENCE [LARGE SCALE GENOMIC DNA]</scope>
    <source>
        <strain evidence="2">441</strain>
    </source>
</reference>
<evidence type="ECO:0000313" key="2">
    <source>
        <dbReference type="Proteomes" id="UP000054018"/>
    </source>
</evidence>
<reference evidence="1 2" key="1">
    <citation type="submission" date="2014-04" db="EMBL/GenBank/DDBJ databases">
        <authorList>
            <consortium name="DOE Joint Genome Institute"/>
            <person name="Kuo A."/>
            <person name="Kohler A."/>
            <person name="Costa M.D."/>
            <person name="Nagy L.G."/>
            <person name="Floudas D."/>
            <person name="Copeland A."/>
            <person name="Barry K.W."/>
            <person name="Cichocki N."/>
            <person name="Veneault-Fourrey C."/>
            <person name="LaButti K."/>
            <person name="Lindquist E.A."/>
            <person name="Lipzen A."/>
            <person name="Lundell T."/>
            <person name="Morin E."/>
            <person name="Murat C."/>
            <person name="Sun H."/>
            <person name="Tunlid A."/>
            <person name="Henrissat B."/>
            <person name="Grigoriev I.V."/>
            <person name="Hibbett D.S."/>
            <person name="Martin F."/>
            <person name="Nordberg H.P."/>
            <person name="Cantor M.N."/>
            <person name="Hua S.X."/>
        </authorList>
    </citation>
    <scope>NUCLEOTIDE SEQUENCE [LARGE SCALE GENOMIC DNA]</scope>
    <source>
        <strain evidence="1 2">441</strain>
    </source>
</reference>
<dbReference type="Proteomes" id="UP000054018">
    <property type="component" value="Unassembled WGS sequence"/>
</dbReference>
<organism evidence="1 2">
    <name type="scientific">Pisolithus microcarpus 441</name>
    <dbReference type="NCBI Taxonomy" id="765257"/>
    <lineage>
        <taxon>Eukaryota</taxon>
        <taxon>Fungi</taxon>
        <taxon>Dikarya</taxon>
        <taxon>Basidiomycota</taxon>
        <taxon>Agaricomycotina</taxon>
        <taxon>Agaricomycetes</taxon>
        <taxon>Agaricomycetidae</taxon>
        <taxon>Boletales</taxon>
        <taxon>Sclerodermatineae</taxon>
        <taxon>Pisolithaceae</taxon>
        <taxon>Pisolithus</taxon>
    </lineage>
</organism>
<sequence>MTIYDAPRPPSLHLSTTHPSKGDMQFVLFYMKPGGVSSNCLNGSGNSEKRIPSAI</sequence>
<evidence type="ECO:0000313" key="1">
    <source>
        <dbReference type="EMBL" id="KIK25039.1"/>
    </source>
</evidence>
<accession>A0A0C9ZGD8</accession>
<name>A0A0C9ZGD8_9AGAM</name>
<keyword evidence="2" id="KW-1185">Reference proteome</keyword>
<dbReference type="HOGENOM" id="CLU_3038051_0_0_1"/>
<dbReference type="AlphaFoldDB" id="A0A0C9ZGD8"/>
<dbReference type="EMBL" id="KN833711">
    <property type="protein sequence ID" value="KIK25039.1"/>
    <property type="molecule type" value="Genomic_DNA"/>
</dbReference>
<proteinExistence type="predicted"/>
<protein>
    <submittedName>
        <fullName evidence="1">Uncharacterized protein</fullName>
    </submittedName>
</protein>
<gene>
    <name evidence="1" type="ORF">PISMIDRAFT_677581</name>
</gene>
<feature type="non-terminal residue" evidence="1">
    <location>
        <position position="55"/>
    </location>
</feature>